<protein>
    <submittedName>
        <fullName evidence="1">Uncharacterized protein</fullName>
    </submittedName>
</protein>
<name>A0AA38N4D8_9AGAR</name>
<accession>A0AA38N4D8</accession>
<gene>
    <name evidence="1" type="ORF">DFJ43DRAFT_1036073</name>
</gene>
<evidence type="ECO:0000313" key="2">
    <source>
        <dbReference type="Proteomes" id="UP001176059"/>
    </source>
</evidence>
<sequence length="240" mass="27075">MTTSFELAILNVMLSVIEQQARTIRYHDGKDNGVKASGVALKHRLRGEPGLYYDDFYASKFPALSILPTQSRQPSPEDVLGNEGDLDLDLDYNVDDAGTSLSSIMSCISAFEDNLAVMEQNITVPLPFVYSAHIRQFFFYTLHLYHSITGALIASFIYLGFLAAGEEIEQPVGYDEDMDSSDIVVSIFRGQRDPHIERSRFRFVLPFDYLRLIPNSCDMQHVLMLCCLNVVNRKGILFVV</sequence>
<reference evidence="1" key="2">
    <citation type="journal article" date="2023" name="Proc. Natl. Acad. Sci. U.S.A.">
        <title>A global phylogenomic analysis of the shiitake genus Lentinula.</title>
        <authorList>
            <person name="Sierra-Patev S."/>
            <person name="Min B."/>
            <person name="Naranjo-Ortiz M."/>
            <person name="Looney B."/>
            <person name="Konkel Z."/>
            <person name="Slot J.C."/>
            <person name="Sakamoto Y."/>
            <person name="Steenwyk J.L."/>
            <person name="Rokas A."/>
            <person name="Carro J."/>
            <person name="Camarero S."/>
            <person name="Ferreira P."/>
            <person name="Molpeceres G."/>
            <person name="Ruiz-Duenas F.J."/>
            <person name="Serrano A."/>
            <person name="Henrissat B."/>
            <person name="Drula E."/>
            <person name="Hughes K.W."/>
            <person name="Mata J.L."/>
            <person name="Ishikawa N.K."/>
            <person name="Vargas-Isla R."/>
            <person name="Ushijima S."/>
            <person name="Smith C.A."/>
            <person name="Donoghue J."/>
            <person name="Ahrendt S."/>
            <person name="Andreopoulos W."/>
            <person name="He G."/>
            <person name="LaButti K."/>
            <person name="Lipzen A."/>
            <person name="Ng V."/>
            <person name="Riley R."/>
            <person name="Sandor L."/>
            <person name="Barry K."/>
            <person name="Martinez A.T."/>
            <person name="Xiao Y."/>
            <person name="Gibbons J.G."/>
            <person name="Terashima K."/>
            <person name="Grigoriev I.V."/>
            <person name="Hibbett D."/>
        </authorList>
    </citation>
    <scope>NUCLEOTIDE SEQUENCE</scope>
    <source>
        <strain evidence="1">ET3784</strain>
    </source>
</reference>
<dbReference type="GO" id="GO:0005254">
    <property type="term" value="F:chloride channel activity"/>
    <property type="evidence" value="ECO:0007669"/>
    <property type="project" value="InterPro"/>
</dbReference>
<dbReference type="Proteomes" id="UP001176059">
    <property type="component" value="Unassembled WGS sequence"/>
</dbReference>
<proteinExistence type="predicted"/>
<dbReference type="AlphaFoldDB" id="A0AA38N4D8"/>
<dbReference type="EMBL" id="JANVFO010000004">
    <property type="protein sequence ID" value="KAJ3736771.1"/>
    <property type="molecule type" value="Genomic_DNA"/>
</dbReference>
<organism evidence="1 2">
    <name type="scientific">Lentinula guzmanii</name>
    <dbReference type="NCBI Taxonomy" id="2804957"/>
    <lineage>
        <taxon>Eukaryota</taxon>
        <taxon>Fungi</taxon>
        <taxon>Dikarya</taxon>
        <taxon>Basidiomycota</taxon>
        <taxon>Agaricomycotina</taxon>
        <taxon>Agaricomycetes</taxon>
        <taxon>Agaricomycetidae</taxon>
        <taxon>Agaricales</taxon>
        <taxon>Marasmiineae</taxon>
        <taxon>Omphalotaceae</taxon>
        <taxon>Lentinula</taxon>
    </lineage>
</organism>
<reference evidence="1" key="1">
    <citation type="submission" date="2022-08" db="EMBL/GenBank/DDBJ databases">
        <authorList>
            <consortium name="DOE Joint Genome Institute"/>
            <person name="Min B."/>
            <person name="Sierra-Patev S."/>
            <person name="Naranjo-Ortiz M."/>
            <person name="Looney B."/>
            <person name="Konkel Z."/>
            <person name="Slot J.C."/>
            <person name="Sakamoto Y."/>
            <person name="Steenwyk J.L."/>
            <person name="Rokas A."/>
            <person name="Carro J."/>
            <person name="Camarero S."/>
            <person name="Ferreira P."/>
            <person name="Molpeceres G."/>
            <person name="Ruiz-duenas F.J."/>
            <person name="Serrano A."/>
            <person name="Henrissat B."/>
            <person name="Drula E."/>
            <person name="Hughes K.W."/>
            <person name="Mata J.L."/>
            <person name="Ishikawa N.K."/>
            <person name="Vargas-Isla R."/>
            <person name="Ushijima S."/>
            <person name="Smith C.A."/>
            <person name="Ahrendt S."/>
            <person name="Andreopoulos W."/>
            <person name="He G."/>
            <person name="LaButti K."/>
            <person name="Lipzen A."/>
            <person name="Ng V."/>
            <person name="Riley R."/>
            <person name="Sandor L."/>
            <person name="Barry K."/>
            <person name="Martinez A.T."/>
            <person name="Xiao Y."/>
            <person name="Gibbons J.G."/>
            <person name="Terashima K."/>
            <person name="Hibbett D.S."/>
            <person name="Grigoriev I.V."/>
        </authorList>
    </citation>
    <scope>NUCLEOTIDE SEQUENCE</scope>
    <source>
        <strain evidence="1">ET3784</strain>
    </source>
</reference>
<evidence type="ECO:0000313" key="1">
    <source>
        <dbReference type="EMBL" id="KAJ3736771.1"/>
    </source>
</evidence>
<comment type="caution">
    <text evidence="1">The sequence shown here is derived from an EMBL/GenBank/DDBJ whole genome shotgun (WGS) entry which is preliminary data.</text>
</comment>
<keyword evidence="2" id="KW-1185">Reference proteome</keyword>